<dbReference type="PANTHER" id="PTHR34989:SF1">
    <property type="entry name" value="PROTEIN HDED"/>
    <property type="match status" value="1"/>
</dbReference>
<dbReference type="RefSeq" id="WP_133213932.1">
    <property type="nucleotide sequence ID" value="NZ_SMSE01000003.1"/>
</dbReference>
<feature type="transmembrane region" description="Helical" evidence="1">
    <location>
        <begin position="34"/>
        <end position="55"/>
    </location>
</feature>
<keyword evidence="3" id="KW-1185">Reference proteome</keyword>
<evidence type="ECO:0000313" key="3">
    <source>
        <dbReference type="Proteomes" id="UP000295554"/>
    </source>
</evidence>
<dbReference type="Proteomes" id="UP000295554">
    <property type="component" value="Unassembled WGS sequence"/>
</dbReference>
<dbReference type="InterPro" id="IPR005325">
    <property type="entry name" value="DUF308_memb"/>
</dbReference>
<evidence type="ECO:0000256" key="1">
    <source>
        <dbReference type="SAM" id="Phobius"/>
    </source>
</evidence>
<dbReference type="GO" id="GO:0005886">
    <property type="term" value="C:plasma membrane"/>
    <property type="evidence" value="ECO:0007669"/>
    <property type="project" value="TreeGrafter"/>
</dbReference>
<feature type="transmembrane region" description="Helical" evidence="1">
    <location>
        <begin position="9"/>
        <end position="28"/>
    </location>
</feature>
<dbReference type="Pfam" id="PF03729">
    <property type="entry name" value="DUF308"/>
    <property type="match status" value="1"/>
</dbReference>
<feature type="transmembrane region" description="Helical" evidence="1">
    <location>
        <begin position="62"/>
        <end position="80"/>
    </location>
</feature>
<dbReference type="EMBL" id="SMSE01000003">
    <property type="protein sequence ID" value="TDG12801.1"/>
    <property type="molecule type" value="Genomic_DNA"/>
</dbReference>
<dbReference type="AlphaFoldDB" id="A0A4R5LQJ5"/>
<protein>
    <recommendedName>
        <fullName evidence="4">HdeD family acid-resistance protein</fullName>
    </recommendedName>
</protein>
<comment type="caution">
    <text evidence="2">The sequence shown here is derived from an EMBL/GenBank/DDBJ whole genome shotgun (WGS) entry which is preliminary data.</text>
</comment>
<dbReference type="InterPro" id="IPR052712">
    <property type="entry name" value="Acid_resist_chaperone_HdeD"/>
</dbReference>
<accession>A0A4R5LQJ5</accession>
<dbReference type="PANTHER" id="PTHR34989">
    <property type="entry name" value="PROTEIN HDED"/>
    <property type="match status" value="1"/>
</dbReference>
<organism evidence="2 3">
    <name type="scientific">Seongchinamella unica</name>
    <dbReference type="NCBI Taxonomy" id="2547392"/>
    <lineage>
        <taxon>Bacteria</taxon>
        <taxon>Pseudomonadati</taxon>
        <taxon>Pseudomonadota</taxon>
        <taxon>Gammaproteobacteria</taxon>
        <taxon>Cellvibrionales</taxon>
        <taxon>Halieaceae</taxon>
        <taxon>Seongchinamella</taxon>
    </lineage>
</organism>
<proteinExistence type="predicted"/>
<keyword evidence="1" id="KW-0812">Transmembrane</keyword>
<evidence type="ECO:0008006" key="4">
    <source>
        <dbReference type="Google" id="ProtNLM"/>
    </source>
</evidence>
<feature type="transmembrane region" description="Helical" evidence="1">
    <location>
        <begin position="86"/>
        <end position="110"/>
    </location>
</feature>
<dbReference type="OrthoDB" id="5678253at2"/>
<keyword evidence="1" id="KW-1133">Transmembrane helix</keyword>
<evidence type="ECO:0000313" key="2">
    <source>
        <dbReference type="EMBL" id="TDG12801.1"/>
    </source>
</evidence>
<sequence>MNSHYATRFFWAGVLTITLGVVVLFNAAVTSGAIVKVTGLVLLTGGAVQLVMGLLEGGGYHRWLTLTLGVLTLLLGWSFLSNPLSGVISLTTFMLILLTASGIVEILFGVRARGTPFFAPFMAAGLISLVLAGILLASPTATRSLLGILLGIHMLAAGAYLTLMGMYMKS</sequence>
<name>A0A4R5LQJ5_9GAMM</name>
<gene>
    <name evidence="2" type="ORF">E2F43_14660</name>
</gene>
<feature type="transmembrane region" description="Helical" evidence="1">
    <location>
        <begin position="117"/>
        <end position="138"/>
    </location>
</feature>
<reference evidence="2 3" key="1">
    <citation type="submission" date="2019-03" db="EMBL/GenBank/DDBJ databases">
        <title>Seongchinamella monodicae gen. nov., sp. nov., a novel member of the Gammaproteobacteria isolated from a tidal mudflat of beach.</title>
        <authorList>
            <person name="Yang H.G."/>
            <person name="Kang J.W."/>
            <person name="Lee S.D."/>
        </authorList>
    </citation>
    <scope>NUCLEOTIDE SEQUENCE [LARGE SCALE GENOMIC DNA]</scope>
    <source>
        <strain evidence="2 3">GH4-78</strain>
    </source>
</reference>
<feature type="transmembrane region" description="Helical" evidence="1">
    <location>
        <begin position="144"/>
        <end position="163"/>
    </location>
</feature>
<keyword evidence="1" id="KW-0472">Membrane</keyword>